<evidence type="ECO:0000256" key="6">
    <source>
        <dbReference type="SAM" id="MobiDB-lite"/>
    </source>
</evidence>
<feature type="transmembrane region" description="Helical" evidence="7">
    <location>
        <begin position="98"/>
        <end position="119"/>
    </location>
</feature>
<evidence type="ECO:0000256" key="2">
    <source>
        <dbReference type="ARBA" id="ARBA00022475"/>
    </source>
</evidence>
<feature type="compositionally biased region" description="Pro residues" evidence="6">
    <location>
        <begin position="1"/>
        <end position="18"/>
    </location>
</feature>
<protein>
    <submittedName>
        <fullName evidence="9">RDD family protein</fullName>
    </submittedName>
</protein>
<feature type="domain" description="RDD" evidence="8">
    <location>
        <begin position="60"/>
        <end position="191"/>
    </location>
</feature>
<evidence type="ECO:0000313" key="9">
    <source>
        <dbReference type="EMBL" id="MFD1831822.1"/>
    </source>
</evidence>
<feature type="compositionally biased region" description="Pro residues" evidence="6">
    <location>
        <begin position="24"/>
        <end position="33"/>
    </location>
</feature>
<feature type="transmembrane region" description="Helical" evidence="7">
    <location>
        <begin position="71"/>
        <end position="92"/>
    </location>
</feature>
<accession>A0ABW4PM34</accession>
<dbReference type="EMBL" id="JBHUFU010000011">
    <property type="protein sequence ID" value="MFD1831822.1"/>
    <property type="molecule type" value="Genomic_DNA"/>
</dbReference>
<evidence type="ECO:0000256" key="7">
    <source>
        <dbReference type="SAM" id="Phobius"/>
    </source>
</evidence>
<reference evidence="10" key="1">
    <citation type="journal article" date="2019" name="Int. J. Syst. Evol. Microbiol.">
        <title>The Global Catalogue of Microorganisms (GCM) 10K type strain sequencing project: providing services to taxonomists for standard genome sequencing and annotation.</title>
        <authorList>
            <consortium name="The Broad Institute Genomics Platform"/>
            <consortium name="The Broad Institute Genome Sequencing Center for Infectious Disease"/>
            <person name="Wu L."/>
            <person name="Ma J."/>
        </authorList>
    </citation>
    <scope>NUCLEOTIDE SEQUENCE [LARGE SCALE GENOMIC DNA]</scope>
    <source>
        <strain evidence="10">CGMCC 4.7455</strain>
    </source>
</reference>
<comment type="subcellular location">
    <subcellularLocation>
        <location evidence="1">Cell membrane</location>
        <topology evidence="1">Multi-pass membrane protein</topology>
    </subcellularLocation>
</comment>
<keyword evidence="4 7" id="KW-1133">Transmembrane helix</keyword>
<evidence type="ECO:0000256" key="1">
    <source>
        <dbReference type="ARBA" id="ARBA00004651"/>
    </source>
</evidence>
<dbReference type="InterPro" id="IPR051791">
    <property type="entry name" value="Pra-immunoreactive"/>
</dbReference>
<dbReference type="InterPro" id="IPR010432">
    <property type="entry name" value="RDD"/>
</dbReference>
<evidence type="ECO:0000256" key="3">
    <source>
        <dbReference type="ARBA" id="ARBA00022692"/>
    </source>
</evidence>
<proteinExistence type="predicted"/>
<evidence type="ECO:0000259" key="8">
    <source>
        <dbReference type="Pfam" id="PF06271"/>
    </source>
</evidence>
<dbReference type="RefSeq" id="WP_380902122.1">
    <property type="nucleotide sequence ID" value="NZ_JBHUFU010000011.1"/>
</dbReference>
<gene>
    <name evidence="9" type="ORF">ACFSJS_19550</name>
</gene>
<dbReference type="Proteomes" id="UP001597365">
    <property type="component" value="Unassembled WGS sequence"/>
</dbReference>
<evidence type="ECO:0000256" key="5">
    <source>
        <dbReference type="ARBA" id="ARBA00023136"/>
    </source>
</evidence>
<keyword evidence="2" id="KW-1003">Cell membrane</keyword>
<evidence type="ECO:0000256" key="4">
    <source>
        <dbReference type="ARBA" id="ARBA00022989"/>
    </source>
</evidence>
<dbReference type="PANTHER" id="PTHR36115:SF4">
    <property type="entry name" value="MEMBRANE PROTEIN"/>
    <property type="match status" value="1"/>
</dbReference>
<dbReference type="PANTHER" id="PTHR36115">
    <property type="entry name" value="PROLINE-RICH ANTIGEN HOMOLOG-RELATED"/>
    <property type="match status" value="1"/>
</dbReference>
<keyword evidence="10" id="KW-1185">Reference proteome</keyword>
<feature type="region of interest" description="Disordered" evidence="6">
    <location>
        <begin position="1"/>
        <end position="33"/>
    </location>
</feature>
<sequence>MSQPVPPPNVPPSTPGFPPAAGQPVPPYDAAPPPGYAAPPPYGYGYPPPPPLPGPPPELVAAPGKRFLAKLVDGLLTAVLIVAVLAPTAAYLDTGPEGPGAVLGGLLIALTLLFGIFLYDPILTATGGTVGKRLLGLRVARLETGQPVGFGTALGRHLMATLINYLTCVPLAYLWVTWDKPHRQGLHDKIVRTVVVRTR</sequence>
<name>A0ABW4PM34_9ACTN</name>
<evidence type="ECO:0000313" key="10">
    <source>
        <dbReference type="Proteomes" id="UP001597365"/>
    </source>
</evidence>
<comment type="caution">
    <text evidence="9">The sequence shown here is derived from an EMBL/GenBank/DDBJ whole genome shotgun (WGS) entry which is preliminary data.</text>
</comment>
<keyword evidence="3 7" id="KW-0812">Transmembrane</keyword>
<dbReference type="Pfam" id="PF06271">
    <property type="entry name" value="RDD"/>
    <property type="match status" value="1"/>
</dbReference>
<keyword evidence="5 7" id="KW-0472">Membrane</keyword>
<organism evidence="9 10">
    <name type="scientific">Streptomyces desertarenae</name>
    <dbReference type="NCBI Taxonomy" id="2666184"/>
    <lineage>
        <taxon>Bacteria</taxon>
        <taxon>Bacillati</taxon>
        <taxon>Actinomycetota</taxon>
        <taxon>Actinomycetes</taxon>
        <taxon>Kitasatosporales</taxon>
        <taxon>Streptomycetaceae</taxon>
        <taxon>Streptomyces</taxon>
    </lineage>
</organism>